<feature type="domain" description="EamA" evidence="2">
    <location>
        <begin position="2"/>
        <end position="97"/>
    </location>
</feature>
<sequence length="103" mass="11330">MVIFGVIANALATIIGRDINSSKQIPPLLVTSISKTIGSIILLIVALIIENLPKISLKSLLIILWLSIVNTAFAFTLWNKVMQKLKAVELIMINNSMLAQLQF</sequence>
<organism evidence="3">
    <name type="scientific">Candidatus Heimdallarchaeum aukensis</name>
    <dbReference type="NCBI Taxonomy" id="2876573"/>
    <lineage>
        <taxon>Archaea</taxon>
        <taxon>Promethearchaeati</taxon>
        <taxon>Candidatus Heimdallarchaeota</taxon>
        <taxon>Candidatus Heimdallarchaeia (ex Rinke et al. 2021) (nom. nud.)</taxon>
        <taxon>Candidatus Heimdallarchaeales</taxon>
        <taxon>Candidatus Heimdallarchaeaceae</taxon>
        <taxon>Candidatus Heimdallarchaeum</taxon>
    </lineage>
</organism>
<feature type="transmembrane region" description="Helical" evidence="1">
    <location>
        <begin position="55"/>
        <end position="78"/>
    </location>
</feature>
<evidence type="ECO:0000256" key="1">
    <source>
        <dbReference type="SAM" id="Phobius"/>
    </source>
</evidence>
<evidence type="ECO:0000259" key="2">
    <source>
        <dbReference type="Pfam" id="PF00892"/>
    </source>
</evidence>
<dbReference type="Proteomes" id="UP001201020">
    <property type="component" value="Chromosome"/>
</dbReference>
<dbReference type="EMBL" id="CP084166">
    <property type="protein sequence ID" value="UJG42176.1"/>
    <property type="molecule type" value="Genomic_DNA"/>
</dbReference>
<feature type="transmembrane region" description="Helical" evidence="1">
    <location>
        <begin position="27"/>
        <end position="49"/>
    </location>
</feature>
<dbReference type="Pfam" id="PF00892">
    <property type="entry name" value="EamA"/>
    <property type="match status" value="1"/>
</dbReference>
<keyword evidence="1" id="KW-0812">Transmembrane</keyword>
<dbReference type="GO" id="GO:0016020">
    <property type="term" value="C:membrane"/>
    <property type="evidence" value="ECO:0007669"/>
    <property type="project" value="InterPro"/>
</dbReference>
<keyword evidence="1" id="KW-1133">Transmembrane helix</keyword>
<dbReference type="AlphaFoldDB" id="A0A9Y1FMK9"/>
<evidence type="ECO:0000313" key="3">
    <source>
        <dbReference type="EMBL" id="UJG42176.1"/>
    </source>
</evidence>
<name>A0A9Y1FMK9_9ARCH</name>
<dbReference type="InterPro" id="IPR000620">
    <property type="entry name" value="EamA_dom"/>
</dbReference>
<reference evidence="3" key="1">
    <citation type="journal article" date="2022" name="Nat. Microbiol.">
        <title>Unique mobile elements and scalable gene flow at the prokaryote-eukaryote boundary revealed by circularized Asgard archaea genomes.</title>
        <authorList>
            <person name="Wu F."/>
            <person name="Speth D.R."/>
            <person name="Philosof A."/>
            <person name="Cremiere A."/>
            <person name="Narayanan A."/>
            <person name="Barco R.A."/>
            <person name="Connon S.A."/>
            <person name="Amend J.P."/>
            <person name="Antoshechkin I.A."/>
            <person name="Orphan V.J."/>
        </authorList>
    </citation>
    <scope>NUCLEOTIDE SEQUENCE</scope>
    <source>
        <strain evidence="3">PM71</strain>
    </source>
</reference>
<keyword evidence="1" id="KW-0472">Membrane</keyword>
<protein>
    <submittedName>
        <fullName evidence="3">EamA family transporter</fullName>
    </submittedName>
</protein>
<accession>A0A9Y1FMK9</accession>
<proteinExistence type="predicted"/>
<gene>
    <name evidence="3" type="ORF">K9W45_02005</name>
</gene>